<evidence type="ECO:0000256" key="10">
    <source>
        <dbReference type="RuleBase" id="RU366015"/>
    </source>
</evidence>
<evidence type="ECO:0000256" key="3">
    <source>
        <dbReference type="ARBA" id="ARBA00022523"/>
    </source>
</evidence>
<organism evidence="12 13">
    <name type="scientific">Rubroshorea leprosula</name>
    <dbReference type="NCBI Taxonomy" id="152421"/>
    <lineage>
        <taxon>Eukaryota</taxon>
        <taxon>Viridiplantae</taxon>
        <taxon>Streptophyta</taxon>
        <taxon>Embryophyta</taxon>
        <taxon>Tracheophyta</taxon>
        <taxon>Spermatophyta</taxon>
        <taxon>Magnoliopsida</taxon>
        <taxon>eudicotyledons</taxon>
        <taxon>Gunneridae</taxon>
        <taxon>Pentapetalae</taxon>
        <taxon>rosids</taxon>
        <taxon>malvids</taxon>
        <taxon>Malvales</taxon>
        <taxon>Dipterocarpaceae</taxon>
        <taxon>Rubroshorea</taxon>
    </lineage>
</organism>
<dbReference type="InterPro" id="IPR001929">
    <property type="entry name" value="Germin"/>
</dbReference>
<name>A0AAV5KE16_9ROSI</name>
<dbReference type="InterPro" id="IPR014710">
    <property type="entry name" value="RmlC-like_jellyroll"/>
</dbReference>
<evidence type="ECO:0000256" key="9">
    <source>
        <dbReference type="PIRSR" id="PIRSR601929-2"/>
    </source>
</evidence>
<sequence>MFTQQLRPGDSFLFPKGLIHFLYNMDSRGLALAVSGLSCRNPGAQIASTAIFTSKPYIPNEIVKKAFLINGHDIAIIRKNLGG</sequence>
<comment type="similarity">
    <text evidence="2 10">Belongs to the germin family.</text>
</comment>
<accession>A0AAV5KE16</accession>
<keyword evidence="7" id="KW-0325">Glycoprotein</keyword>
<dbReference type="Pfam" id="PF00190">
    <property type="entry name" value="Cupin_1"/>
    <property type="match status" value="1"/>
</dbReference>
<keyword evidence="4 10" id="KW-0964">Secreted</keyword>
<dbReference type="Proteomes" id="UP001054252">
    <property type="component" value="Unassembled WGS sequence"/>
</dbReference>
<comment type="subcellular location">
    <subcellularLocation>
        <location evidence="1 10">Secreted</location>
        <location evidence="1 10">Extracellular space</location>
        <location evidence="1 10">Apoplast</location>
    </subcellularLocation>
</comment>
<evidence type="ECO:0000256" key="4">
    <source>
        <dbReference type="ARBA" id="ARBA00022525"/>
    </source>
</evidence>
<evidence type="ECO:0000256" key="5">
    <source>
        <dbReference type="ARBA" id="ARBA00022723"/>
    </source>
</evidence>
<keyword evidence="3 10" id="KW-0052">Apoplast</keyword>
<dbReference type="AlphaFoldDB" id="A0AAV5KE16"/>
<dbReference type="PRINTS" id="PR00325">
    <property type="entry name" value="GERMIN"/>
</dbReference>
<dbReference type="EMBL" id="BPVZ01000061">
    <property type="protein sequence ID" value="GKV22790.1"/>
    <property type="molecule type" value="Genomic_DNA"/>
</dbReference>
<dbReference type="InterPro" id="IPR011051">
    <property type="entry name" value="RmlC_Cupin_sf"/>
</dbReference>
<evidence type="ECO:0000256" key="1">
    <source>
        <dbReference type="ARBA" id="ARBA00004271"/>
    </source>
</evidence>
<evidence type="ECO:0000313" key="13">
    <source>
        <dbReference type="Proteomes" id="UP001054252"/>
    </source>
</evidence>
<keyword evidence="8 9" id="KW-0464">Manganese</keyword>
<comment type="caution">
    <text evidence="12">The sequence shown here is derived from an EMBL/GenBank/DDBJ whole genome shotgun (WGS) entry which is preliminary data.</text>
</comment>
<feature type="domain" description="Cupin type-1" evidence="11">
    <location>
        <begin position="2"/>
        <end position="72"/>
    </location>
</feature>
<dbReference type="GO" id="GO:0048046">
    <property type="term" value="C:apoplast"/>
    <property type="evidence" value="ECO:0007669"/>
    <property type="project" value="UniProtKB-SubCell"/>
</dbReference>
<evidence type="ECO:0000256" key="8">
    <source>
        <dbReference type="ARBA" id="ARBA00023211"/>
    </source>
</evidence>
<protein>
    <recommendedName>
        <fullName evidence="10">Germin-like protein</fullName>
    </recommendedName>
</protein>
<dbReference type="PANTHER" id="PTHR31238">
    <property type="entry name" value="GERMIN-LIKE PROTEIN SUBFAMILY 3 MEMBER 3"/>
    <property type="match status" value="1"/>
</dbReference>
<evidence type="ECO:0000313" key="12">
    <source>
        <dbReference type="EMBL" id="GKV22790.1"/>
    </source>
</evidence>
<dbReference type="GO" id="GO:0030145">
    <property type="term" value="F:manganese ion binding"/>
    <property type="evidence" value="ECO:0007669"/>
    <property type="project" value="UniProtKB-UniRule"/>
</dbReference>
<proteinExistence type="inferred from homology"/>
<keyword evidence="5 9" id="KW-0479">Metal-binding</keyword>
<dbReference type="InterPro" id="IPR006045">
    <property type="entry name" value="Cupin_1"/>
</dbReference>
<evidence type="ECO:0000256" key="7">
    <source>
        <dbReference type="ARBA" id="ARBA00023180"/>
    </source>
</evidence>
<dbReference type="Gene3D" id="2.60.120.10">
    <property type="entry name" value="Jelly Rolls"/>
    <property type="match status" value="1"/>
</dbReference>
<dbReference type="SUPFAM" id="SSF51182">
    <property type="entry name" value="RmlC-like cupins"/>
    <property type="match status" value="1"/>
</dbReference>
<gene>
    <name evidence="12" type="ORF">SLEP1_g32617</name>
</gene>
<evidence type="ECO:0000259" key="11">
    <source>
        <dbReference type="Pfam" id="PF00190"/>
    </source>
</evidence>
<evidence type="ECO:0000256" key="6">
    <source>
        <dbReference type="ARBA" id="ARBA00022729"/>
    </source>
</evidence>
<feature type="binding site" evidence="9">
    <location>
        <position position="20"/>
    </location>
    <ligand>
        <name>Mn(2+)</name>
        <dbReference type="ChEBI" id="CHEBI:29035"/>
    </ligand>
</feature>
<evidence type="ECO:0000256" key="2">
    <source>
        <dbReference type="ARBA" id="ARBA00007456"/>
    </source>
</evidence>
<keyword evidence="13" id="KW-1185">Reference proteome</keyword>
<keyword evidence="6" id="KW-0732">Signal</keyword>
<reference evidence="12 13" key="1">
    <citation type="journal article" date="2021" name="Commun. Biol.">
        <title>The genome of Shorea leprosula (Dipterocarpaceae) highlights the ecological relevance of drought in aseasonal tropical rainforests.</title>
        <authorList>
            <person name="Ng K.K.S."/>
            <person name="Kobayashi M.J."/>
            <person name="Fawcett J.A."/>
            <person name="Hatakeyama M."/>
            <person name="Paape T."/>
            <person name="Ng C.H."/>
            <person name="Ang C.C."/>
            <person name="Tnah L.H."/>
            <person name="Lee C.T."/>
            <person name="Nishiyama T."/>
            <person name="Sese J."/>
            <person name="O'Brien M.J."/>
            <person name="Copetti D."/>
            <person name="Mohd Noor M.I."/>
            <person name="Ong R.C."/>
            <person name="Putra M."/>
            <person name="Sireger I.Z."/>
            <person name="Indrioko S."/>
            <person name="Kosugi Y."/>
            <person name="Izuno A."/>
            <person name="Isagi Y."/>
            <person name="Lee S.L."/>
            <person name="Shimizu K.K."/>
        </authorList>
    </citation>
    <scope>NUCLEOTIDE SEQUENCE [LARGE SCALE GENOMIC DNA]</scope>
    <source>
        <strain evidence="12">214</strain>
    </source>
</reference>